<evidence type="ECO:0000313" key="3">
    <source>
        <dbReference type="Proteomes" id="UP000230431"/>
    </source>
</evidence>
<comment type="caution">
    <text evidence="2">The sequence shown here is derived from an EMBL/GenBank/DDBJ whole genome shotgun (WGS) entry which is preliminary data.</text>
</comment>
<dbReference type="Proteomes" id="UP000230431">
    <property type="component" value="Unassembled WGS sequence"/>
</dbReference>
<keyword evidence="1" id="KW-0472">Membrane</keyword>
<reference evidence="2 3" key="1">
    <citation type="submission" date="2017-09" db="EMBL/GenBank/DDBJ databases">
        <title>Depth-based differentiation of microbial function through sediment-hosted aquifers and enrichment of novel symbionts in the deep terrestrial subsurface.</title>
        <authorList>
            <person name="Probst A.J."/>
            <person name="Ladd B."/>
            <person name="Jarett J.K."/>
            <person name="Geller-Mcgrath D.E."/>
            <person name="Sieber C.M."/>
            <person name="Emerson J.B."/>
            <person name="Anantharaman K."/>
            <person name="Thomas B.C."/>
            <person name="Malmstrom R."/>
            <person name="Stieglmeier M."/>
            <person name="Klingl A."/>
            <person name="Woyke T."/>
            <person name="Ryan C.M."/>
            <person name="Banfield J.F."/>
        </authorList>
    </citation>
    <scope>NUCLEOTIDE SEQUENCE [LARGE SCALE GENOMIC DNA]</scope>
    <source>
        <strain evidence="2">CG10_big_fil_rev_8_21_14_0_10_49_38</strain>
    </source>
</reference>
<evidence type="ECO:0000256" key="1">
    <source>
        <dbReference type="SAM" id="Phobius"/>
    </source>
</evidence>
<feature type="transmembrane region" description="Helical" evidence="1">
    <location>
        <begin position="20"/>
        <end position="39"/>
    </location>
</feature>
<keyword evidence="1" id="KW-0812">Transmembrane</keyword>
<evidence type="ECO:0008006" key="4">
    <source>
        <dbReference type="Google" id="ProtNLM"/>
    </source>
</evidence>
<accession>A0A2H0RK78</accession>
<dbReference type="EMBL" id="PCYK01000007">
    <property type="protein sequence ID" value="PIR46175.1"/>
    <property type="molecule type" value="Genomic_DNA"/>
</dbReference>
<dbReference type="AlphaFoldDB" id="A0A2H0RK78"/>
<dbReference type="Pfam" id="PF04977">
    <property type="entry name" value="DivIC"/>
    <property type="match status" value="1"/>
</dbReference>
<organism evidence="2 3">
    <name type="scientific">Candidatus Vogelbacteria bacterium CG10_big_fil_rev_8_21_14_0_10_49_38</name>
    <dbReference type="NCBI Taxonomy" id="1975043"/>
    <lineage>
        <taxon>Bacteria</taxon>
        <taxon>Candidatus Vogeliibacteriota</taxon>
    </lineage>
</organism>
<protein>
    <recommendedName>
        <fullName evidence="4">Septum formation initiator</fullName>
    </recommendedName>
</protein>
<keyword evidence="1" id="KW-1133">Transmembrane helix</keyword>
<dbReference type="InterPro" id="IPR007060">
    <property type="entry name" value="FtsL/DivIC"/>
</dbReference>
<gene>
    <name evidence="2" type="ORF">COV08_01140</name>
</gene>
<sequence length="120" mass="13617">MKRRFFQSGSPGRLIGRFAIWFLLAVICFLLARAVWGLWQKNNLAQGNLEASAARLAELEAHQRDLADKLAKLKTERGVEEEIRTNFAVVKAGEKVIKIVPATPTTTPTTTPPKPWWKFW</sequence>
<name>A0A2H0RK78_9BACT</name>
<proteinExistence type="predicted"/>
<evidence type="ECO:0000313" key="2">
    <source>
        <dbReference type="EMBL" id="PIR46175.1"/>
    </source>
</evidence>